<comment type="caution">
    <text evidence="5">The sequence shown here is derived from an EMBL/GenBank/DDBJ whole genome shotgun (WGS) entry which is preliminary data.</text>
</comment>
<dbReference type="InterPro" id="IPR013520">
    <property type="entry name" value="Ribonucl_H"/>
</dbReference>
<keyword evidence="3" id="KW-0269">Exonuclease</keyword>
<dbReference type="InterPro" id="IPR012337">
    <property type="entry name" value="RNaseH-like_sf"/>
</dbReference>
<dbReference type="CDD" id="cd06127">
    <property type="entry name" value="DEDDh"/>
    <property type="match status" value="1"/>
</dbReference>
<feature type="domain" description="Exonuclease" evidence="4">
    <location>
        <begin position="8"/>
        <end position="195"/>
    </location>
</feature>
<evidence type="ECO:0000313" key="6">
    <source>
        <dbReference type="Proteomes" id="UP000477722"/>
    </source>
</evidence>
<dbReference type="Gene3D" id="3.30.420.10">
    <property type="entry name" value="Ribonuclease H-like superfamily/Ribonuclease H"/>
    <property type="match status" value="1"/>
</dbReference>
<name>A0A6G4WT43_9ACTN</name>
<dbReference type="SUPFAM" id="SSF53098">
    <property type="entry name" value="Ribonuclease H-like"/>
    <property type="match status" value="1"/>
</dbReference>
<keyword evidence="6" id="KW-1185">Reference proteome</keyword>
<proteinExistence type="predicted"/>
<dbReference type="NCBIfam" id="NF005927">
    <property type="entry name" value="PRK07942.1"/>
    <property type="match status" value="1"/>
</dbReference>
<dbReference type="EMBL" id="JAAKZZ010000040">
    <property type="protein sequence ID" value="NGO68012.1"/>
    <property type="molecule type" value="Genomic_DNA"/>
</dbReference>
<protein>
    <submittedName>
        <fullName evidence="5">DNA polymerase III subunit epsilon</fullName>
    </submittedName>
</protein>
<evidence type="ECO:0000259" key="4">
    <source>
        <dbReference type="SMART" id="SM00479"/>
    </source>
</evidence>
<organism evidence="5 6">
    <name type="scientific">Streptomyces boncukensis</name>
    <dbReference type="NCBI Taxonomy" id="2711219"/>
    <lineage>
        <taxon>Bacteria</taxon>
        <taxon>Bacillati</taxon>
        <taxon>Actinomycetota</taxon>
        <taxon>Actinomycetes</taxon>
        <taxon>Kitasatosporales</taxon>
        <taxon>Streptomycetaceae</taxon>
        <taxon>Streptomyces</taxon>
    </lineage>
</organism>
<keyword evidence="2" id="KW-0378">Hydrolase</keyword>
<keyword evidence="1" id="KW-0540">Nuclease</keyword>
<dbReference type="RefSeq" id="WP_165297668.1">
    <property type="nucleotide sequence ID" value="NZ_JAAKZZ010000040.1"/>
</dbReference>
<dbReference type="PANTHER" id="PTHR30231:SF4">
    <property type="entry name" value="PROTEIN NEN2"/>
    <property type="match status" value="1"/>
</dbReference>
<dbReference type="Pfam" id="PF00929">
    <property type="entry name" value="RNase_T"/>
    <property type="match status" value="1"/>
</dbReference>
<dbReference type="SMART" id="SM00479">
    <property type="entry name" value="EXOIII"/>
    <property type="match status" value="1"/>
</dbReference>
<gene>
    <name evidence="5" type="ORF">G5C65_06505</name>
</gene>
<evidence type="ECO:0000256" key="2">
    <source>
        <dbReference type="ARBA" id="ARBA00022801"/>
    </source>
</evidence>
<dbReference type="Proteomes" id="UP000477722">
    <property type="component" value="Unassembled WGS sequence"/>
</dbReference>
<dbReference type="InterPro" id="IPR036397">
    <property type="entry name" value="RNaseH_sf"/>
</dbReference>
<evidence type="ECO:0000313" key="5">
    <source>
        <dbReference type="EMBL" id="NGO68012.1"/>
    </source>
</evidence>
<dbReference type="PANTHER" id="PTHR30231">
    <property type="entry name" value="DNA POLYMERASE III SUBUNIT EPSILON"/>
    <property type="match status" value="1"/>
</dbReference>
<dbReference type="GO" id="GO:0005829">
    <property type="term" value="C:cytosol"/>
    <property type="evidence" value="ECO:0007669"/>
    <property type="project" value="TreeGrafter"/>
</dbReference>
<dbReference type="GO" id="GO:0003676">
    <property type="term" value="F:nucleic acid binding"/>
    <property type="evidence" value="ECO:0007669"/>
    <property type="project" value="InterPro"/>
</dbReference>
<reference evidence="5 6" key="1">
    <citation type="submission" date="2020-02" db="EMBL/GenBank/DDBJ databases">
        <title>Whole-genome analyses of novel actinobacteria.</title>
        <authorList>
            <person name="Sahin N."/>
            <person name="Tatar D."/>
        </authorList>
    </citation>
    <scope>NUCLEOTIDE SEQUENCE [LARGE SCALE GENOMIC DNA]</scope>
    <source>
        <strain evidence="5 6">SB3404</strain>
    </source>
</reference>
<dbReference type="GO" id="GO:0008408">
    <property type="term" value="F:3'-5' exonuclease activity"/>
    <property type="evidence" value="ECO:0007669"/>
    <property type="project" value="TreeGrafter"/>
</dbReference>
<evidence type="ECO:0000256" key="3">
    <source>
        <dbReference type="ARBA" id="ARBA00022839"/>
    </source>
</evidence>
<dbReference type="AlphaFoldDB" id="A0A6G4WT43"/>
<evidence type="ECO:0000256" key="1">
    <source>
        <dbReference type="ARBA" id="ARBA00022722"/>
    </source>
</evidence>
<sequence length="271" mass="29754">MTPWHLGRLCAFDLETTGTDVEADRVVTAAVIGLGGGAEAVSSSWLADPGVEIPEGAAAVHGITTEHARAKGRPAVEVVDEVAAALAGYLAAGVPIVGHNVPYDFTLLDRECRRYGLPTLLDRFVDDVLWPVIDTRVLDTHALPYRKRPSETQGARQLVTLAQVYGLPWVEDDAHGCEYDAMQAARIAYRIGWLAHTDREQWPEHIRTARRPRFGELAGLDVEALHHLQIRLAAEQAEGLEQHFRKTDPTAVVDRAWPLRPWAESTEGAPA</sequence>
<accession>A0A6G4WT43</accession>